<dbReference type="EMBL" id="NBTZ01000009">
    <property type="protein sequence ID" value="OTP79510.1"/>
    <property type="molecule type" value="Genomic_DNA"/>
</dbReference>
<comment type="caution">
    <text evidence="1">The sequence shown here is derived from an EMBL/GenBank/DDBJ whole genome shotgun (WGS) entry which is preliminary data.</text>
</comment>
<organism evidence="1 2">
    <name type="scientific">Caballeronia sordidicola</name>
    <name type="common">Burkholderia sordidicola</name>
    <dbReference type="NCBI Taxonomy" id="196367"/>
    <lineage>
        <taxon>Bacteria</taxon>
        <taxon>Pseudomonadati</taxon>
        <taxon>Pseudomonadota</taxon>
        <taxon>Betaproteobacteria</taxon>
        <taxon>Burkholderiales</taxon>
        <taxon>Burkholderiaceae</taxon>
        <taxon>Caballeronia</taxon>
    </lineage>
</organism>
<proteinExistence type="predicted"/>
<evidence type="ECO:0000313" key="2">
    <source>
        <dbReference type="Proteomes" id="UP000195221"/>
    </source>
</evidence>
<reference evidence="1 2" key="1">
    <citation type="submission" date="2017-03" db="EMBL/GenBank/DDBJ databases">
        <title>Genome analysis of strain PAMC 26577.</title>
        <authorList>
            <person name="Oh H.-M."/>
            <person name="Yang J.-A."/>
        </authorList>
    </citation>
    <scope>NUCLEOTIDE SEQUENCE [LARGE SCALE GENOMIC DNA]</scope>
    <source>
        <strain evidence="1 2">PAMC 26577</strain>
    </source>
</reference>
<name>A0A242N752_CABSO</name>
<sequence>MVFNELTDPGTRSYPRLTSAEPKAGYIWKEADALHEGCYVEGDELYLARTKDLWENRGGYDEYMQ</sequence>
<evidence type="ECO:0000313" key="1">
    <source>
        <dbReference type="EMBL" id="OTP79510.1"/>
    </source>
</evidence>
<gene>
    <name evidence="1" type="ORF">PAMC26577_01185</name>
</gene>
<dbReference type="Proteomes" id="UP000195221">
    <property type="component" value="Unassembled WGS sequence"/>
</dbReference>
<protein>
    <submittedName>
        <fullName evidence="1">Uncharacterized protein</fullName>
    </submittedName>
</protein>
<accession>A0A242N752</accession>
<dbReference type="AlphaFoldDB" id="A0A242N752"/>